<keyword evidence="1" id="KW-0732">Signal</keyword>
<protein>
    <submittedName>
        <fullName evidence="2">EC83 protein</fullName>
    </submittedName>
</protein>
<proteinExistence type="evidence at transcript level"/>
<sequence>MPWQCAYVCQPFLLLLLLITSSSKPFPRLALLPHAPGGPQNRSSTPLAFSPAFLSLG</sequence>
<feature type="chain" id="PRO_5003658223" evidence="1">
    <location>
        <begin position="24"/>
        <end position="57"/>
    </location>
</feature>
<name>I2G7G3_9PEZI</name>
<feature type="signal peptide" evidence="1">
    <location>
        <begin position="1"/>
        <end position="23"/>
    </location>
</feature>
<dbReference type="EMBL" id="HE651246">
    <property type="protein sequence ID" value="CCF70965.1"/>
    <property type="molecule type" value="mRNA"/>
</dbReference>
<evidence type="ECO:0000256" key="1">
    <source>
        <dbReference type="SAM" id="SignalP"/>
    </source>
</evidence>
<organism evidence="2">
    <name type="scientific">Colletotrichum higginsianum</name>
    <dbReference type="NCBI Taxonomy" id="80884"/>
    <lineage>
        <taxon>Eukaryota</taxon>
        <taxon>Fungi</taxon>
        <taxon>Dikarya</taxon>
        <taxon>Ascomycota</taxon>
        <taxon>Pezizomycotina</taxon>
        <taxon>Sordariomycetes</taxon>
        <taxon>Hypocreomycetidae</taxon>
        <taxon>Glomerellales</taxon>
        <taxon>Glomerellaceae</taxon>
        <taxon>Colletotrichum</taxon>
        <taxon>Colletotrichum destructivum species complex</taxon>
    </lineage>
</organism>
<accession>I2G7G3</accession>
<evidence type="ECO:0000313" key="2">
    <source>
        <dbReference type="EMBL" id="CCF70965.1"/>
    </source>
</evidence>
<reference evidence="2" key="2">
    <citation type="submission" date="2012-01" db="EMBL/GenBank/DDBJ databases">
        <authorList>
            <person name="Kleemann D."/>
        </authorList>
    </citation>
    <scope>NUCLEOTIDE SEQUENCE</scope>
    <source>
        <strain evidence="2">IMI349063A</strain>
        <tissue evidence="2">Infected leaf material</tissue>
    </source>
</reference>
<gene>
    <name evidence="2" type="primary">EC83</name>
</gene>
<reference evidence="2" key="1">
    <citation type="journal article" date="2012" name="PLoS Pathog.">
        <title>Sequential delivery of host-induced virulence effectors by appressoria and intracellular hyphae of the phytopathogen Colletotrichum higginsianum.</title>
        <authorList>
            <person name="Kleemann J."/>
            <person name="Rincon-Rivera L.J."/>
            <person name="Takahara H."/>
            <person name="Neumann U."/>
            <person name="van Themaat E.V.L."/>
            <person name="van der Does H.C."/>
            <person name="Hacquard S."/>
            <person name="Stueber K."/>
            <person name="Will I."/>
            <person name="Schmalenbach W."/>
            <person name="Schmelzer E."/>
            <person name="O'Connell R."/>
        </authorList>
    </citation>
    <scope>NUCLEOTIDE SEQUENCE</scope>
    <source>
        <strain evidence="2">IMI349063A</strain>
        <tissue evidence="2">Infected leaf material</tissue>
    </source>
</reference>
<feature type="non-terminal residue" evidence="2">
    <location>
        <position position="57"/>
    </location>
</feature>
<dbReference type="AlphaFoldDB" id="I2G7G3"/>